<dbReference type="SUPFAM" id="SSF49265">
    <property type="entry name" value="Fibronectin type III"/>
    <property type="match status" value="4"/>
</dbReference>
<dbReference type="SMART" id="SM00409">
    <property type="entry name" value="IG"/>
    <property type="match status" value="10"/>
</dbReference>
<protein>
    <submittedName>
        <fullName evidence="15 16">Down syndrome cell adhesion molecule-like protein Dscam2 isoform X1</fullName>
    </submittedName>
</protein>
<feature type="domain" description="Fibronectin type-III" evidence="13">
    <location>
        <begin position="1454"/>
        <end position="1547"/>
    </location>
</feature>
<feature type="domain" description="Ig-like" evidence="12">
    <location>
        <begin position="741"/>
        <end position="827"/>
    </location>
</feature>
<gene>
    <name evidence="15 16" type="primary">LOC119640089</name>
</gene>
<dbReference type="Pfam" id="PF13927">
    <property type="entry name" value="Ig_3"/>
    <property type="match status" value="1"/>
</dbReference>
<dbReference type="InterPro" id="IPR003961">
    <property type="entry name" value="FN3_dom"/>
</dbReference>
<dbReference type="InterPro" id="IPR007110">
    <property type="entry name" value="Ig-like_dom"/>
</dbReference>
<keyword evidence="9" id="KW-0393">Immunoglobulin domain</keyword>
<evidence type="ECO:0000313" key="15">
    <source>
        <dbReference type="RefSeq" id="XP_037893807.1"/>
    </source>
</evidence>
<feature type="domain" description="Fibronectin type-III" evidence="13">
    <location>
        <begin position="1551"/>
        <end position="1654"/>
    </location>
</feature>
<dbReference type="InterPro" id="IPR056754">
    <property type="entry name" value="DSCAM/DSCAML_C"/>
</dbReference>
<feature type="domain" description="Fibronectin type-III" evidence="13">
    <location>
        <begin position="1164"/>
        <end position="1261"/>
    </location>
</feature>
<evidence type="ECO:0000256" key="10">
    <source>
        <dbReference type="SAM" id="MobiDB-lite"/>
    </source>
</evidence>
<dbReference type="FunFam" id="2.60.40.10:FF:001929">
    <property type="entry name" value="Down syndrome cell adhesion molecule 3, isoform C"/>
    <property type="match status" value="1"/>
</dbReference>
<dbReference type="FunFam" id="2.60.40.10:FF:000333">
    <property type="entry name" value="Down syndrome cell adhesion molecule"/>
    <property type="match status" value="1"/>
</dbReference>
<dbReference type="RefSeq" id="XP_037893808.1">
    <property type="nucleotide sequence ID" value="XM_038037880.1"/>
</dbReference>
<dbReference type="InterPro" id="IPR013783">
    <property type="entry name" value="Ig-like_fold"/>
</dbReference>
<evidence type="ECO:0000256" key="2">
    <source>
        <dbReference type="ARBA" id="ARBA00022692"/>
    </source>
</evidence>
<evidence type="ECO:0000313" key="16">
    <source>
        <dbReference type="RefSeq" id="XP_037893808.1"/>
    </source>
</evidence>
<evidence type="ECO:0000256" key="7">
    <source>
        <dbReference type="ARBA" id="ARBA00023136"/>
    </source>
</evidence>
<dbReference type="RefSeq" id="XP_037893807.1">
    <property type="nucleotide sequence ID" value="XM_038037879.1"/>
</dbReference>
<feature type="domain" description="Ig-like" evidence="12">
    <location>
        <begin position="646"/>
        <end position="736"/>
    </location>
</feature>
<dbReference type="Proteomes" id="UP000092443">
    <property type="component" value="Unplaced"/>
</dbReference>
<dbReference type="InterPro" id="IPR003599">
    <property type="entry name" value="Ig_sub"/>
</dbReference>
<dbReference type="FunFam" id="2.60.40.10:FF:002019">
    <property type="entry name" value="Uncharacterized protein, isoform C"/>
    <property type="match status" value="1"/>
</dbReference>
<dbReference type="Gene3D" id="2.60.40.10">
    <property type="entry name" value="Immunoglobulins"/>
    <property type="match status" value="16"/>
</dbReference>
<dbReference type="GO" id="GO:0005886">
    <property type="term" value="C:plasma membrane"/>
    <property type="evidence" value="ECO:0007669"/>
    <property type="project" value="UniProtKB-SubCell"/>
</dbReference>
<keyword evidence="8" id="KW-1015">Disulfide bond</keyword>
<feature type="region of interest" description="Disordered" evidence="10">
    <location>
        <begin position="1842"/>
        <end position="1992"/>
    </location>
</feature>
<dbReference type="InterPro" id="IPR036179">
    <property type="entry name" value="Ig-like_dom_sf"/>
</dbReference>
<dbReference type="InterPro" id="IPR003598">
    <property type="entry name" value="Ig_sub2"/>
</dbReference>
<keyword evidence="6 11" id="KW-1133">Transmembrane helix</keyword>
<dbReference type="CDD" id="cd00063">
    <property type="entry name" value="FN3"/>
    <property type="match status" value="6"/>
</dbReference>
<dbReference type="FunFam" id="2.60.40.10:FF:000017">
    <property type="entry name" value="Down syndrome cell adhesion molecule b"/>
    <property type="match status" value="1"/>
</dbReference>
<dbReference type="FunFam" id="2.60.40.10:FF:000719">
    <property type="entry name" value="nephrin isoform X1"/>
    <property type="match status" value="1"/>
</dbReference>
<dbReference type="Pfam" id="PF07679">
    <property type="entry name" value="I-set"/>
    <property type="match status" value="7"/>
</dbReference>
<feature type="domain" description="Fibronectin type-III" evidence="13">
    <location>
        <begin position="1265"/>
        <end position="1364"/>
    </location>
</feature>
<feature type="transmembrane region" description="Helical" evidence="11">
    <location>
        <begin position="1678"/>
        <end position="1699"/>
    </location>
</feature>
<dbReference type="PROSITE" id="PS50835">
    <property type="entry name" value="IG_LIKE"/>
    <property type="match status" value="9"/>
</dbReference>
<dbReference type="GO" id="GO:0048812">
    <property type="term" value="P:neuron projection morphogenesis"/>
    <property type="evidence" value="ECO:0007669"/>
    <property type="project" value="UniProtKB-ARBA"/>
</dbReference>
<keyword evidence="7 11" id="KW-0472">Membrane</keyword>
<dbReference type="GeneID" id="119640089"/>
<dbReference type="FunFam" id="2.60.40.10:FF:001614">
    <property type="entry name" value="Down syndrome cell adhesion molecule 3, isoform C"/>
    <property type="match status" value="1"/>
</dbReference>
<evidence type="ECO:0000256" key="6">
    <source>
        <dbReference type="ARBA" id="ARBA00022989"/>
    </source>
</evidence>
<feature type="domain" description="Fibronectin type-III" evidence="13">
    <location>
        <begin position="1055"/>
        <end position="1159"/>
    </location>
</feature>
<evidence type="ECO:0000256" key="4">
    <source>
        <dbReference type="ARBA" id="ARBA00022737"/>
    </source>
</evidence>
<feature type="domain" description="Ig-like" evidence="12">
    <location>
        <begin position="354"/>
        <end position="446"/>
    </location>
</feature>
<feature type="domain" description="Ig-like" evidence="12">
    <location>
        <begin position="1364"/>
        <end position="1451"/>
    </location>
</feature>
<reference evidence="15 16" key="1">
    <citation type="submission" date="2025-04" db="UniProtKB">
        <authorList>
            <consortium name="RefSeq"/>
        </authorList>
    </citation>
    <scope>IDENTIFICATION</scope>
    <source>
        <tissue evidence="15 16">Whole body pupa</tissue>
    </source>
</reference>
<dbReference type="PROSITE" id="PS50853">
    <property type="entry name" value="FN3"/>
    <property type="match status" value="6"/>
</dbReference>
<proteinExistence type="predicted"/>
<comment type="subcellular location">
    <subcellularLocation>
        <location evidence="1">Membrane</location>
        <topology evidence="1">Single-pass type I membrane protein</topology>
    </subcellularLocation>
</comment>
<feature type="domain" description="Ig-like" evidence="12">
    <location>
        <begin position="259"/>
        <end position="345"/>
    </location>
</feature>
<feature type="compositionally biased region" description="Polar residues" evidence="10">
    <location>
        <begin position="1889"/>
        <end position="1902"/>
    </location>
</feature>
<dbReference type="GO" id="GO:0098609">
    <property type="term" value="P:cell-cell adhesion"/>
    <property type="evidence" value="ECO:0007669"/>
    <property type="project" value="TreeGrafter"/>
</dbReference>
<dbReference type="PANTHER" id="PTHR44170:SF56">
    <property type="entry name" value="FIBRONECTIN TYPE-III DOMAIN-CONTAINING PROTEIN"/>
    <property type="match status" value="1"/>
</dbReference>
<keyword evidence="5" id="KW-0130">Cell adhesion</keyword>
<organism evidence="14 15">
    <name type="scientific">Glossina fuscipes</name>
    <dbReference type="NCBI Taxonomy" id="7396"/>
    <lineage>
        <taxon>Eukaryota</taxon>
        <taxon>Metazoa</taxon>
        <taxon>Ecdysozoa</taxon>
        <taxon>Arthropoda</taxon>
        <taxon>Hexapoda</taxon>
        <taxon>Insecta</taxon>
        <taxon>Pterygota</taxon>
        <taxon>Neoptera</taxon>
        <taxon>Endopterygota</taxon>
        <taxon>Diptera</taxon>
        <taxon>Brachycera</taxon>
        <taxon>Muscomorpha</taxon>
        <taxon>Hippoboscoidea</taxon>
        <taxon>Glossinidae</taxon>
        <taxon>Glossina</taxon>
    </lineage>
</organism>
<dbReference type="SMART" id="SM00060">
    <property type="entry name" value="FN3"/>
    <property type="match status" value="6"/>
</dbReference>
<dbReference type="SUPFAM" id="SSF48726">
    <property type="entry name" value="Immunoglobulin"/>
    <property type="match status" value="10"/>
</dbReference>
<feature type="transmembrane region" description="Helical" evidence="11">
    <location>
        <begin position="12"/>
        <end position="37"/>
    </location>
</feature>
<sequence>MSAISIANAKAYVYQLLLSTVLLQITLVTIAQLLLVLPMPMAKATNGLRVPTFIQEPPPRLLFSNDTGTQVSCTAHGNPPPVVSWVLSDGTMATQVPGLRKIAGNGTLYFPPFLSQYYRTDVHETTYRCRATNEAGTILSRNVRVQAVVRRQFHVHVESTEVFLGNSALIKCAIPDYVRTYVKVASWQRGDEILLPDLSDVAGRYVVLSTSGDLYVRSVRTEDSLVKYSCLATNTLNGDRQRSDAVMLQVKELSQNLAPRTTQKPVMDIHVERGNDVHMPCNIQGNPFPIFTWYRVSDSSALYPIPSSQRIILSRTLLLIKNADERDAGKWICQASNQFGEQRVEIRLFVNSYVSVHILPQVQIVNSGGIAIFNCSTTGSAIDNIEWLHNGKPLQEDNALTTGRDNLHFLSKASLLIQNVGRGDRGVYQCLVENHKSSAQAMAELKLGDTVPELIYTFIEQNVRPGPLISLKCSASGSPPPQFSWLLDSQPIMDVSLHHRFAIGQFVDMSGDVISHLNISHVRPDDGGLYKCIATNSMGGVEHSARLNVYGPPYVRAIGPLKAVAGVDVTVYCPFSGYPIEQIRWEKGHHELTSNSHYSLAPVQQGGYIVIKNVEPTRDQGMYTCIVKSRAGEEARRDMQLNVNSPPVIEPFKFPKNLQEGGRAQITCAVSSGDMPIYFSWKKDDMSIPTTLQITEKKEEFFSLLVFKDISAKHSGKYTCYASNAAAKVNFTAELQVRVAPRWSFEPMDTAIMLGNTISINCEAEGYPIPAITWFKGQDKLNKDFKSLNMRNHSLVLNFATDIDEGYYMCQATNEIGAGLKKVIRINVNEPARFEQPARNVSSRRNDAVTVDCQAKGDEPITIAWTHNNGRIDLNNFRFSIAEMKTEKGVDSQLTIARSDRHDSGIYKCVAENPYGRAEQIIYLAVQERPDTPSNLEVFEVGSRTVKLSWRRPFDGNSPVLSYLVQYQPLKYLQSHAALNLAGGDWSGPNIINATLPSTSVSKSYDSDLRESAIVAGLTPATTFLIRMQAINEIERSTFTDPIVLKTQEEAPTEAPSNVQVQTGGERELIVTWQIPPRESWNGELIGYTVNCTEEKQNINYISVVNNSLKSVIVSGWATTKATLRGLRKYTRYAVTVRALNSFGSGPWSAPIFGTTAEGVPEAAPQHVNCTALSSQSLKISWLEPPLQFHGGIIQGYKILYRPIVNQIDFPAKMEVKRTSNLETYLHTLHKATNYSLRVLAYTATGDGVASQALYCQTEDDVPDAPASIKAAALTADSILISWLPPRNRNGIITHYTVYSREAGRKGPAKSYMVRVDENGYPVTYEARGLAENQMYEFWVSASTSVGEGEPTSVVAQATNTRAPARIASFSQVVRKAVGTSLVLECLAVGNPTPRARWLTRDRPVTFSPFYEVTTDGNLKIHRVEGSLSGNYTCTANNLFGNDEIQYQVIAMKQPAAPQIIVQYASADSIRVSWDPPDDGGAPLQGYSIFYRIAGETWSQAELMPENNAYTITQLKCGNQYIIKMSAHNLVGDGVASEEINVWTKGKASQAPNGNELIVTNASCVNLKLSAWHNGGCPIHHFSIEHRPLGDIRWTVVTSDISNAEENRENLIFCDFLPAKWYQLRISATNDAGKTTEHYHFATTNIDGVTIPPPSVFPSETDLMNNLINATNPTNGDWFSTLIVIVIITVAMITVGLTIKHRRTLCGPMSEGYESRALPTEYKEDHDNHRNQQVYSASPVKTVDKANESEMYEISPYATFSVNGGRTGAPAKTSTRGMAASPLDYTMQFKTFGHPEGENLNATAYPLLPSSGFGHIKSKSSWHKQRYYNTDDDSTLSKSLTLVAGSQTGHTKKSGRSDGGRNNSKSAGGTTGTTSSAGAGGGHCESESDTSISPSTEFSNMPTYRVPCKSSRNSDGRSGVDMFRPDSSTESNNDQSSPVERRANSQRFTAGSGASGGKDNTTSSTSSSSADKRVHPRNRKHQGQQQQSQIIVKDSLERRLRSGSNNSLNSEINNSETSASIAATIAAMTGVNGNMGFRPPTGFMDSREFSEAECDHEQRALDLEVQRVMENTDGQLSKVDREELSSLLARYHEKKEQERQEFTIHV</sequence>
<dbReference type="Pfam" id="PF25059">
    <property type="entry name" value="FN3_DSCAM-DSCAML_C"/>
    <property type="match status" value="1"/>
</dbReference>
<dbReference type="InterPro" id="IPR036116">
    <property type="entry name" value="FN3_sf"/>
</dbReference>
<dbReference type="FunFam" id="2.60.40.10:FF:000967">
    <property type="entry name" value="Uncharacterized protein, isoform D"/>
    <property type="match status" value="1"/>
</dbReference>
<evidence type="ECO:0000256" key="3">
    <source>
        <dbReference type="ARBA" id="ARBA00022729"/>
    </source>
</evidence>
<evidence type="ECO:0000259" key="13">
    <source>
        <dbReference type="PROSITE" id="PS50853"/>
    </source>
</evidence>
<evidence type="ECO:0000259" key="12">
    <source>
        <dbReference type="PROSITE" id="PS50835"/>
    </source>
</evidence>
<evidence type="ECO:0000256" key="11">
    <source>
        <dbReference type="SAM" id="Phobius"/>
    </source>
</evidence>
<accession>A0A9C6DW12</accession>
<keyword evidence="2 11" id="KW-0812">Transmembrane</keyword>
<feature type="domain" description="Ig-like" evidence="12">
    <location>
        <begin position="452"/>
        <end position="548"/>
    </location>
</feature>
<feature type="domain" description="Ig-like" evidence="12">
    <location>
        <begin position="831"/>
        <end position="927"/>
    </location>
</feature>
<keyword evidence="3" id="KW-0732">Signal</keyword>
<dbReference type="PANTHER" id="PTHR44170">
    <property type="entry name" value="PROTEIN SIDEKICK"/>
    <property type="match status" value="1"/>
</dbReference>
<feature type="compositionally biased region" description="Low complexity" evidence="10">
    <location>
        <begin position="1866"/>
        <end position="1877"/>
    </location>
</feature>
<dbReference type="FunFam" id="2.60.40.10:FF:000093">
    <property type="entry name" value="Down syndrome cell adhesion molecule, isoform B"/>
    <property type="match status" value="1"/>
</dbReference>
<evidence type="ECO:0000256" key="5">
    <source>
        <dbReference type="ARBA" id="ARBA00022889"/>
    </source>
</evidence>
<evidence type="ECO:0000256" key="8">
    <source>
        <dbReference type="ARBA" id="ARBA00023157"/>
    </source>
</evidence>
<evidence type="ECO:0000256" key="9">
    <source>
        <dbReference type="ARBA" id="ARBA00023319"/>
    </source>
</evidence>
<dbReference type="Pfam" id="PF00041">
    <property type="entry name" value="fn3"/>
    <property type="match status" value="5"/>
</dbReference>
<dbReference type="FunFam" id="2.60.40.10:FF:001571">
    <property type="entry name" value="Down syndrome cell adhesion molecule-like protein Dscam2"/>
    <property type="match status" value="1"/>
</dbReference>
<keyword evidence="4" id="KW-0677">Repeat</keyword>
<dbReference type="FunFam" id="2.60.40.10:FF:000104">
    <property type="entry name" value="Down syndrome cell adhesion molecule b"/>
    <property type="match status" value="1"/>
</dbReference>
<evidence type="ECO:0000256" key="1">
    <source>
        <dbReference type="ARBA" id="ARBA00004479"/>
    </source>
</evidence>
<dbReference type="KEGG" id="gfs:119640089"/>
<dbReference type="SMART" id="SM00408">
    <property type="entry name" value="IGc2"/>
    <property type="match status" value="9"/>
</dbReference>
<feature type="domain" description="Fibronectin type-III" evidence="13">
    <location>
        <begin position="932"/>
        <end position="1050"/>
    </location>
</feature>
<dbReference type="InterPro" id="IPR013098">
    <property type="entry name" value="Ig_I-set"/>
</dbReference>
<feature type="domain" description="Ig-like" evidence="12">
    <location>
        <begin position="51"/>
        <end position="144"/>
    </location>
</feature>
<feature type="compositionally biased region" description="Polar residues" evidence="10">
    <location>
        <begin position="1926"/>
        <end position="1938"/>
    </location>
</feature>
<evidence type="ECO:0000313" key="14">
    <source>
        <dbReference type="Proteomes" id="UP000092443"/>
    </source>
</evidence>
<keyword evidence="14" id="KW-1185">Reference proteome</keyword>
<dbReference type="CDD" id="cd20956">
    <property type="entry name" value="IgI_4_Dscam"/>
    <property type="match status" value="1"/>
</dbReference>
<name>A0A9C6DW12_9MUSC</name>
<feature type="domain" description="Ig-like" evidence="12">
    <location>
        <begin position="552"/>
        <end position="642"/>
    </location>
</feature>